<proteinExistence type="predicted"/>
<dbReference type="AlphaFoldDB" id="A0A1Y2G6N8"/>
<organism evidence="1 2">
    <name type="scientific">Leucosporidium creatinivorum</name>
    <dbReference type="NCBI Taxonomy" id="106004"/>
    <lineage>
        <taxon>Eukaryota</taxon>
        <taxon>Fungi</taxon>
        <taxon>Dikarya</taxon>
        <taxon>Basidiomycota</taxon>
        <taxon>Pucciniomycotina</taxon>
        <taxon>Microbotryomycetes</taxon>
        <taxon>Leucosporidiales</taxon>
        <taxon>Leucosporidium</taxon>
    </lineage>
</organism>
<protein>
    <recommendedName>
        <fullName evidence="3">DUF1688-domain-containing protein</fullName>
    </recommendedName>
</protein>
<gene>
    <name evidence="1" type="ORF">BCR35DRAFT_298913</name>
</gene>
<accession>A0A1Y2G6N8</accession>
<sequence length="444" mass="48895">MASSSAQEQIAYLRSLPSIRDRCSQVFALAEEDKLQYWSVDLSQEVSIVDFVCELIARDYGTDYNSIPPHGRWRHFVGDRIDPLLKQWEQDKVDRFEVARRLVDLMVSSVLMDAGAGDVWKFVPKEGGAGIGRSEGLAVGSLEMFEQGLFSGDEKQPYKVDSVGLSKITTSQISSAMQVSDSNPMTGIEGRATLLVRLGTVLSDPANTAYFTSPTDPTSKRPGHIIDYLLAHPTSQQIPSASSYNIAVKIETLWEIVVSGLSGVWPAARSKIDGVSLGDVWPVECLKNEGKDPHVSFHKLSQWLSYSLIEVMEKILGWKFIGKELMTGLPEYRNGGLLIDFNLLVPKIPSLLTSFDLPIPATLPTLLEVPPLDPSHSAVVELRAVTIIMLDRLAEGIRKKTGVELSLPQVLEAGTWKAGREIAKKLRPETSGPPFRYVADGTVF</sequence>
<dbReference type="Proteomes" id="UP000193467">
    <property type="component" value="Unassembled WGS sequence"/>
</dbReference>
<dbReference type="STRING" id="106004.A0A1Y2G6N8"/>
<dbReference type="Pfam" id="PF07958">
    <property type="entry name" value="DUF1688"/>
    <property type="match status" value="1"/>
</dbReference>
<dbReference type="EMBL" id="MCGR01000002">
    <property type="protein sequence ID" value="ORY91661.1"/>
    <property type="molecule type" value="Genomic_DNA"/>
</dbReference>
<dbReference type="InterPro" id="IPR012469">
    <property type="entry name" value="DUF1688"/>
</dbReference>
<reference evidence="1 2" key="1">
    <citation type="submission" date="2016-07" db="EMBL/GenBank/DDBJ databases">
        <title>Pervasive Adenine N6-methylation of Active Genes in Fungi.</title>
        <authorList>
            <consortium name="DOE Joint Genome Institute"/>
            <person name="Mondo S.J."/>
            <person name="Dannebaum R.O."/>
            <person name="Kuo R.C."/>
            <person name="Labutti K."/>
            <person name="Haridas S."/>
            <person name="Kuo A."/>
            <person name="Salamov A."/>
            <person name="Ahrendt S.R."/>
            <person name="Lipzen A."/>
            <person name="Sullivan W."/>
            <person name="Andreopoulos W.B."/>
            <person name="Clum A."/>
            <person name="Lindquist E."/>
            <person name="Daum C."/>
            <person name="Ramamoorthy G.K."/>
            <person name="Gryganskyi A."/>
            <person name="Culley D."/>
            <person name="Magnuson J.K."/>
            <person name="James T.Y."/>
            <person name="O'Malley M.A."/>
            <person name="Stajich J.E."/>
            <person name="Spatafora J.W."/>
            <person name="Visel A."/>
            <person name="Grigoriev I.V."/>
        </authorList>
    </citation>
    <scope>NUCLEOTIDE SEQUENCE [LARGE SCALE GENOMIC DNA]</scope>
    <source>
        <strain evidence="1 2">62-1032</strain>
    </source>
</reference>
<name>A0A1Y2G6N8_9BASI</name>
<comment type="caution">
    <text evidence="1">The sequence shown here is derived from an EMBL/GenBank/DDBJ whole genome shotgun (WGS) entry which is preliminary data.</text>
</comment>
<dbReference type="PANTHER" id="PTHR31687:SF3">
    <property type="entry name" value="PROTEIN URG3"/>
    <property type="match status" value="1"/>
</dbReference>
<evidence type="ECO:0000313" key="1">
    <source>
        <dbReference type="EMBL" id="ORY91661.1"/>
    </source>
</evidence>
<dbReference type="PANTHER" id="PTHR31687">
    <property type="match status" value="1"/>
</dbReference>
<evidence type="ECO:0000313" key="2">
    <source>
        <dbReference type="Proteomes" id="UP000193467"/>
    </source>
</evidence>
<dbReference type="InParanoid" id="A0A1Y2G6N8"/>
<evidence type="ECO:0008006" key="3">
    <source>
        <dbReference type="Google" id="ProtNLM"/>
    </source>
</evidence>
<keyword evidence="2" id="KW-1185">Reference proteome</keyword>
<dbReference type="OrthoDB" id="2153176at2759"/>